<proteinExistence type="predicted"/>
<evidence type="ECO:0000256" key="1">
    <source>
        <dbReference type="ARBA" id="ARBA00023015"/>
    </source>
</evidence>
<organism evidence="5 6">
    <name type="scientific">Hyphomicrobium album</name>
    <dbReference type="NCBI Taxonomy" id="2665159"/>
    <lineage>
        <taxon>Bacteria</taxon>
        <taxon>Pseudomonadati</taxon>
        <taxon>Pseudomonadota</taxon>
        <taxon>Alphaproteobacteria</taxon>
        <taxon>Hyphomicrobiales</taxon>
        <taxon>Hyphomicrobiaceae</taxon>
        <taxon>Hyphomicrobium</taxon>
    </lineage>
</organism>
<evidence type="ECO:0000313" key="5">
    <source>
        <dbReference type="EMBL" id="MTD93695.1"/>
    </source>
</evidence>
<dbReference type="RefSeq" id="WP_154738212.1">
    <property type="nucleotide sequence ID" value="NZ_WMBQ01000001.1"/>
</dbReference>
<dbReference type="SMART" id="SM00342">
    <property type="entry name" value="HTH_ARAC"/>
    <property type="match status" value="1"/>
</dbReference>
<dbReference type="InterPro" id="IPR050204">
    <property type="entry name" value="AraC_XylS_family_regulators"/>
</dbReference>
<keyword evidence="1" id="KW-0805">Transcription regulation</keyword>
<dbReference type="GO" id="GO:0043565">
    <property type="term" value="F:sequence-specific DNA binding"/>
    <property type="evidence" value="ECO:0007669"/>
    <property type="project" value="InterPro"/>
</dbReference>
<name>A0A6I3KDV2_9HYPH</name>
<sequence>MSLRVFRPIPLLASYVDAYWDYQDLTGEANSFLSILPDTATYLCFLYDAPLLTTHKTSTYRTRSGLAGFQSFRSDLSGSGAISGVSARLTPWGLNVFRRGIVKECAERRVDCRDIFPKYTIERIEDDLALIATAEERVAYVEHHLLSIFCPQNDDLVVRRACEQLAASKGNCRIADLASSLGLTKRTLERRFLNQIGATPKKVSRVIRLRNAIIERTRLPSWAEVAHATGYYDQSHMIHDFLEIYGMTPEAVYPQVRSSPTFRFSGLLDLASNAPKLETDGSSAHSNVMPR</sequence>
<feature type="domain" description="HTH araC/xylS-type" evidence="4">
    <location>
        <begin position="155"/>
        <end position="255"/>
    </location>
</feature>
<protein>
    <submittedName>
        <fullName evidence="5">Helix-turn-helix domain-containing protein</fullName>
    </submittedName>
</protein>
<evidence type="ECO:0000313" key="6">
    <source>
        <dbReference type="Proteomes" id="UP000440694"/>
    </source>
</evidence>
<evidence type="ECO:0000256" key="2">
    <source>
        <dbReference type="ARBA" id="ARBA00023125"/>
    </source>
</evidence>
<dbReference type="Pfam" id="PF12833">
    <property type="entry name" value="HTH_18"/>
    <property type="match status" value="1"/>
</dbReference>
<dbReference type="PROSITE" id="PS01124">
    <property type="entry name" value="HTH_ARAC_FAMILY_2"/>
    <property type="match status" value="1"/>
</dbReference>
<reference evidence="5 6" key="1">
    <citation type="submission" date="2019-11" db="EMBL/GenBank/DDBJ databases">
        <title>Identification of a novel strain.</title>
        <authorList>
            <person name="Xu Q."/>
            <person name="Wang G."/>
        </authorList>
    </citation>
    <scope>NUCLEOTIDE SEQUENCE [LARGE SCALE GENOMIC DNA]</scope>
    <source>
        <strain evidence="6">xq</strain>
    </source>
</reference>
<accession>A0A6I3KDV2</accession>
<comment type="caution">
    <text evidence="5">The sequence shown here is derived from an EMBL/GenBank/DDBJ whole genome shotgun (WGS) entry which is preliminary data.</text>
</comment>
<dbReference type="EMBL" id="WMBQ01000001">
    <property type="protein sequence ID" value="MTD93695.1"/>
    <property type="molecule type" value="Genomic_DNA"/>
</dbReference>
<dbReference type="Proteomes" id="UP000440694">
    <property type="component" value="Unassembled WGS sequence"/>
</dbReference>
<keyword evidence="2" id="KW-0238">DNA-binding</keyword>
<dbReference type="Gene3D" id="1.10.10.60">
    <property type="entry name" value="Homeodomain-like"/>
    <property type="match status" value="1"/>
</dbReference>
<evidence type="ECO:0000256" key="3">
    <source>
        <dbReference type="ARBA" id="ARBA00023163"/>
    </source>
</evidence>
<dbReference type="PANTHER" id="PTHR46796">
    <property type="entry name" value="HTH-TYPE TRANSCRIPTIONAL ACTIVATOR RHAS-RELATED"/>
    <property type="match status" value="1"/>
</dbReference>
<keyword evidence="3" id="KW-0804">Transcription</keyword>
<dbReference type="AlphaFoldDB" id="A0A6I3KDV2"/>
<dbReference type="GO" id="GO:0003700">
    <property type="term" value="F:DNA-binding transcription factor activity"/>
    <property type="evidence" value="ECO:0007669"/>
    <property type="project" value="InterPro"/>
</dbReference>
<keyword evidence="6" id="KW-1185">Reference proteome</keyword>
<gene>
    <name evidence="5" type="ORF">GIW81_05020</name>
</gene>
<evidence type="ECO:0000259" key="4">
    <source>
        <dbReference type="PROSITE" id="PS01124"/>
    </source>
</evidence>
<dbReference type="InterPro" id="IPR018060">
    <property type="entry name" value="HTH_AraC"/>
</dbReference>